<dbReference type="InterPro" id="IPR043502">
    <property type="entry name" value="DNA/RNA_pol_sf"/>
</dbReference>
<dbReference type="InterPro" id="IPR000477">
    <property type="entry name" value="RT_dom"/>
</dbReference>
<evidence type="ECO:0000313" key="5">
    <source>
        <dbReference type="Proteomes" id="UP000185911"/>
    </source>
</evidence>
<evidence type="ECO:0000313" key="4">
    <source>
        <dbReference type="EMBL" id="OLP07157.1"/>
    </source>
</evidence>
<feature type="domain" description="Reverse transcriptase" evidence="3">
    <location>
        <begin position="69"/>
        <end position="197"/>
    </location>
</feature>
<name>A0A1Q8YGR6_9BURK</name>
<dbReference type="SUPFAM" id="SSF56672">
    <property type="entry name" value="DNA/RNA polymerases"/>
    <property type="match status" value="1"/>
</dbReference>
<protein>
    <submittedName>
        <fullName evidence="4">Group II intron reverse transcriptase/maturase</fullName>
    </submittedName>
</protein>
<dbReference type="RefSeq" id="WP_198930609.1">
    <property type="nucleotide sequence ID" value="NZ_MSYM01000010.1"/>
</dbReference>
<dbReference type="GO" id="GO:0003964">
    <property type="term" value="F:RNA-directed DNA polymerase activity"/>
    <property type="evidence" value="ECO:0007669"/>
    <property type="project" value="UniProtKB-KW"/>
</dbReference>
<evidence type="ECO:0000259" key="3">
    <source>
        <dbReference type="Pfam" id="PF00078"/>
    </source>
</evidence>
<gene>
    <name evidence="4" type="ORF">BLL52_1553</name>
</gene>
<dbReference type="CDD" id="cd01651">
    <property type="entry name" value="RT_G2_intron"/>
    <property type="match status" value="1"/>
</dbReference>
<feature type="compositionally biased region" description="Low complexity" evidence="2">
    <location>
        <begin position="196"/>
        <end position="215"/>
    </location>
</feature>
<dbReference type="PANTHER" id="PTHR34047">
    <property type="entry name" value="NUCLEAR INTRON MATURASE 1, MITOCHONDRIAL-RELATED"/>
    <property type="match status" value="1"/>
</dbReference>
<proteinExistence type="inferred from homology"/>
<dbReference type="Proteomes" id="UP000185911">
    <property type="component" value="Unassembled WGS sequence"/>
</dbReference>
<evidence type="ECO:0000256" key="1">
    <source>
        <dbReference type="ARBA" id="ARBA00034120"/>
    </source>
</evidence>
<keyword evidence="4" id="KW-0548">Nucleotidyltransferase</keyword>
<keyword evidence="4" id="KW-0695">RNA-directed DNA polymerase</keyword>
<dbReference type="EMBL" id="MSYM01000010">
    <property type="protein sequence ID" value="OLP07157.1"/>
    <property type="molecule type" value="Genomic_DNA"/>
</dbReference>
<reference evidence="4 5" key="1">
    <citation type="submission" date="2017-01" db="EMBL/GenBank/DDBJ databases">
        <title>Genome sequence of Rhodoferax antarcticus ANT.BR, a psychrophilic purple nonsulfur bacterium from an Antarctic microbial mat.</title>
        <authorList>
            <person name="Baker J."/>
            <person name="Riester C."/>
            <person name="Skinner B."/>
            <person name="Newell A."/>
            <person name="Swingley W."/>
            <person name="Madigan M."/>
            <person name="Jung D."/>
            <person name="Asao M."/>
            <person name="Chen M."/>
            <person name="Loughlin P."/>
            <person name="Pan H."/>
            <person name="Lin S."/>
            <person name="Li N."/>
            <person name="Shaw J."/>
            <person name="Prado M."/>
            <person name="Sherman C."/>
            <person name="Li X."/>
            <person name="Tang J."/>
            <person name="Blankenship R."/>
            <person name="Zhao T."/>
            <person name="Touchman J."/>
            <person name="Sattley M."/>
        </authorList>
    </citation>
    <scope>NUCLEOTIDE SEQUENCE [LARGE SCALE GENOMIC DNA]</scope>
    <source>
        <strain evidence="4 5">ANT.BR</strain>
    </source>
</reference>
<accession>A0A1Q8YGR6</accession>
<dbReference type="AlphaFoldDB" id="A0A1Q8YGR6"/>
<comment type="similarity">
    <text evidence="1">Belongs to the bacterial reverse transcriptase family.</text>
</comment>
<dbReference type="STRING" id="81479.RA876_02185"/>
<dbReference type="InterPro" id="IPR051083">
    <property type="entry name" value="GrpII_Intron_Splice-Mob/Def"/>
</dbReference>
<dbReference type="Pfam" id="PF00078">
    <property type="entry name" value="RVT_1"/>
    <property type="match status" value="1"/>
</dbReference>
<keyword evidence="4" id="KW-0808">Transferase</keyword>
<dbReference type="PANTHER" id="PTHR34047:SF8">
    <property type="entry name" value="PROTEIN YKFC"/>
    <property type="match status" value="1"/>
</dbReference>
<evidence type="ECO:0000256" key="2">
    <source>
        <dbReference type="SAM" id="MobiDB-lite"/>
    </source>
</evidence>
<organism evidence="4 5">
    <name type="scientific">Rhodoferax antarcticus ANT.BR</name>
    <dbReference type="NCBI Taxonomy" id="1111071"/>
    <lineage>
        <taxon>Bacteria</taxon>
        <taxon>Pseudomonadati</taxon>
        <taxon>Pseudomonadota</taxon>
        <taxon>Betaproteobacteria</taxon>
        <taxon>Burkholderiales</taxon>
        <taxon>Comamonadaceae</taxon>
        <taxon>Rhodoferax</taxon>
    </lineage>
</organism>
<comment type="caution">
    <text evidence="4">The sequence shown here is derived from an EMBL/GenBank/DDBJ whole genome shotgun (WGS) entry which is preliminary data.</text>
</comment>
<sequence length="215" mass="23754">MNSELLEDVLASDNLAQAWKRVKANKGAPGIDGVTIEDFPDHARAHWPAVRQQIKEGRYQAQAVRRVEIPKADGGKRLLGIPIVMDRVIQQAIAQVLTPIFDPTFSESSFGFRPGRNAHQAIRQVQRHVKGGTSIAVDIDLAKFFDTVNHDVLMSLLSRTIADKRLLRLIGRYLRAGVLVGEHVQPSEVGTPQGGPLWKPPSSSKSTWPKAKLHP</sequence>
<feature type="region of interest" description="Disordered" evidence="2">
    <location>
        <begin position="185"/>
        <end position="215"/>
    </location>
</feature>
<keyword evidence="5" id="KW-1185">Reference proteome</keyword>